<organism evidence="2 3">
    <name type="scientific">Effrenium voratum</name>
    <dbReference type="NCBI Taxonomy" id="2562239"/>
    <lineage>
        <taxon>Eukaryota</taxon>
        <taxon>Sar</taxon>
        <taxon>Alveolata</taxon>
        <taxon>Dinophyceae</taxon>
        <taxon>Suessiales</taxon>
        <taxon>Symbiodiniaceae</taxon>
        <taxon>Effrenium</taxon>
    </lineage>
</organism>
<sequence>MASALTTVCLEDELAAMPAPWRDRVQHHARRFHEKDATTVLNRYEQQRRIMSRPQLEKHAFHVASWLVLPEVRRSHGDSVEALLSRYLESLDGQPLCERLKVVLSLVSASSGVAGFSGLLGKGQKRKVEMMQAEEPEKPASSKPVDACGEKALRLMQKASQTWQNHPSECREAYVESLEQEMQEADGAENSATLRMVLRRAVAALSPPRRLGDECEGENLQSRLRKIVLRCLDRVDLADLRLAPAQQCLQSLLQTFQELVTSESMISCKKQWARLQAKCASTMPPEARSLGVAGLSGLLGKGQKRRVELMQADELEKPDSSKPVDACGEKAVRLMQKASQTWQNHPSECREAYVESLEQEMQEADGAENSAKLRTVLRQAVAALSPPRRLGDGCEGKLLASHASNDQATLATNLQSRLRKIVLRCLDRVDLADLRLAPVLQCLQSLLHAFQELVTSESTIACKKQWARLQAKCASTMPPEAGSSGVAGLSGLLGKGQKRKAEMIQAEEPEKPDSSKPVDAYVDKAVRLMQKASQTWQNHPSECREEYVESLEQEMQEADGSENSAKLRMVLRRAVAALSPPRRLGDGCEGKTPSIACNDQSLATNLQTRLRKIVLRCLDRVDLADVPLAPVLQCLQSLLRTFQELVTGESRIACKKQWARLQDRCASTMPPEAAASLSACAKGAEDGAGIAKPEFSASCHHGKLRRSCAQCRGCPHGKRPEHCQQCSACPHGKVKRNCSECKPCPHGKAKRICSQCTGCPHGKKKQYCLQCSACPHGKIKRNCVLCSACPHGKIKQNCLQCSACPHGKIKKNCVQCSACPHGKLKTNCRMCAEARGKVNCTLSG</sequence>
<comment type="caution">
    <text evidence="2">The sequence shown here is derived from an EMBL/GenBank/DDBJ whole genome shotgun (WGS) entry which is preliminary data.</text>
</comment>
<evidence type="ECO:0000313" key="2">
    <source>
        <dbReference type="EMBL" id="CAJ1409182.1"/>
    </source>
</evidence>
<feature type="domain" description="TNFR-Cys" evidence="1">
    <location>
        <begin position="801"/>
        <end position="840"/>
    </location>
</feature>
<dbReference type="Proteomes" id="UP001178507">
    <property type="component" value="Unassembled WGS sequence"/>
</dbReference>
<reference evidence="2" key="1">
    <citation type="submission" date="2023-08" db="EMBL/GenBank/DDBJ databases">
        <authorList>
            <person name="Chen Y."/>
            <person name="Shah S."/>
            <person name="Dougan E. K."/>
            <person name="Thang M."/>
            <person name="Chan C."/>
        </authorList>
    </citation>
    <scope>NUCLEOTIDE SEQUENCE</scope>
</reference>
<dbReference type="AlphaFoldDB" id="A0AA36JP66"/>
<name>A0AA36JP66_9DINO</name>
<evidence type="ECO:0000259" key="1">
    <source>
        <dbReference type="PROSITE" id="PS00652"/>
    </source>
</evidence>
<dbReference type="InterPro" id="IPR001368">
    <property type="entry name" value="TNFR/NGFR_Cys_rich_reg"/>
</dbReference>
<proteinExistence type="predicted"/>
<protein>
    <recommendedName>
        <fullName evidence="1">TNFR-Cys domain-containing protein</fullName>
    </recommendedName>
</protein>
<dbReference type="PROSITE" id="PS00652">
    <property type="entry name" value="TNFR_NGFR_1"/>
    <property type="match status" value="1"/>
</dbReference>
<evidence type="ECO:0000313" key="3">
    <source>
        <dbReference type="Proteomes" id="UP001178507"/>
    </source>
</evidence>
<gene>
    <name evidence="2" type="ORF">EVOR1521_LOCUS30352</name>
</gene>
<keyword evidence="3" id="KW-1185">Reference proteome</keyword>
<accession>A0AA36JP66</accession>
<dbReference type="EMBL" id="CAUJNA010003756">
    <property type="protein sequence ID" value="CAJ1409182.1"/>
    <property type="molecule type" value="Genomic_DNA"/>
</dbReference>